<name>A0ACB5QR00_9BURK</name>
<keyword evidence="2" id="KW-1185">Reference proteome</keyword>
<evidence type="ECO:0000313" key="2">
    <source>
        <dbReference type="Proteomes" id="UP001055013"/>
    </source>
</evidence>
<comment type="caution">
    <text evidence="1">The sequence shown here is derived from an EMBL/GenBank/DDBJ whole genome shotgun (WGS) entry which is preliminary data.</text>
</comment>
<accession>A0ACB5QR00</accession>
<organism evidence="1 2">
    <name type="scientific">Caballeronia novacaledonica</name>
    <dbReference type="NCBI Taxonomy" id="1544861"/>
    <lineage>
        <taxon>Bacteria</taxon>
        <taxon>Pseudomonadati</taxon>
        <taxon>Pseudomonadota</taxon>
        <taxon>Betaproteobacteria</taxon>
        <taxon>Burkholderiales</taxon>
        <taxon>Burkholderiaceae</taxon>
        <taxon>Caballeronia</taxon>
    </lineage>
</organism>
<evidence type="ECO:0000313" key="1">
    <source>
        <dbReference type="EMBL" id="GJH17322.1"/>
    </source>
</evidence>
<proteinExistence type="predicted"/>
<protein>
    <submittedName>
        <fullName evidence="1">Uncharacterized protein</fullName>
    </submittedName>
</protein>
<dbReference type="EMBL" id="BPUR01000005">
    <property type="protein sequence ID" value="GJH17322.1"/>
    <property type="molecule type" value="Genomic_DNA"/>
</dbReference>
<gene>
    <name evidence="1" type="ORF">CBA19CS22_12290</name>
</gene>
<dbReference type="Proteomes" id="UP001055013">
    <property type="component" value="Unassembled WGS sequence"/>
</dbReference>
<sequence>MDIFYHSQSFEQSVKNGAVGLIGSSSPKIVELSHRLPKRVWVVKTPRGMKGSIQLVASLLISEEPSVAVQTDQPNIIYYDVFSPDSVFFTDSGTPERIREVSEHFQYRWHTAFSASFRGDSGLQAMEADVVRGLETVVADWGKVQMLERVKDREKVRPSIHSRDHQAEHGHPLLIKVPPRTAG</sequence>
<reference evidence="1" key="1">
    <citation type="submission" date="2021-09" db="EMBL/GenBank/DDBJ databases">
        <title>Isolation and characterization of 3-chlorobenzoate degrading bacteria from soils in Shizuoka.</title>
        <authorList>
            <person name="Ifat A."/>
            <person name="Ogawa N."/>
            <person name="Kimbara K."/>
            <person name="Moriuchi R."/>
            <person name="Dohra H."/>
            <person name="Shintani M."/>
        </authorList>
    </citation>
    <scope>NUCLEOTIDE SEQUENCE</scope>
    <source>
        <strain evidence="1">19CS2-2</strain>
    </source>
</reference>